<gene>
    <name evidence="1" type="ORF">TM448A02797_0008</name>
    <name evidence="2" type="ORF">TM448B03261_0005</name>
</gene>
<dbReference type="EMBL" id="MT144348">
    <property type="protein sequence ID" value="QJA52541.1"/>
    <property type="molecule type" value="Genomic_DNA"/>
</dbReference>
<protein>
    <submittedName>
        <fullName evidence="1">Uncharacterized protein</fullName>
    </submittedName>
</protein>
<reference evidence="1" key="1">
    <citation type="submission" date="2020-03" db="EMBL/GenBank/DDBJ databases">
        <title>The deep terrestrial virosphere.</title>
        <authorList>
            <person name="Holmfeldt K."/>
            <person name="Nilsson E."/>
            <person name="Simone D."/>
            <person name="Lopez-Fernandez M."/>
            <person name="Wu X."/>
            <person name="de Brujin I."/>
            <person name="Lundin D."/>
            <person name="Andersson A."/>
            <person name="Bertilsson S."/>
            <person name="Dopson M."/>
        </authorList>
    </citation>
    <scope>NUCLEOTIDE SEQUENCE</scope>
    <source>
        <strain evidence="1">TM448A02797</strain>
        <strain evidence="2">TM448B03261</strain>
    </source>
</reference>
<proteinExistence type="predicted"/>
<dbReference type="EMBL" id="MT145004">
    <property type="protein sequence ID" value="QJI02466.1"/>
    <property type="molecule type" value="Genomic_DNA"/>
</dbReference>
<accession>A0A6H1ZYP8</accession>
<organism evidence="1">
    <name type="scientific">viral metagenome</name>
    <dbReference type="NCBI Taxonomy" id="1070528"/>
    <lineage>
        <taxon>unclassified sequences</taxon>
        <taxon>metagenomes</taxon>
        <taxon>organismal metagenomes</taxon>
    </lineage>
</organism>
<sequence length="49" mass="5714">MKKKINNVKNATTTAIIKEQKRIFNENPKIEGILLYITELERELALREG</sequence>
<evidence type="ECO:0000313" key="2">
    <source>
        <dbReference type="EMBL" id="QJI02466.1"/>
    </source>
</evidence>
<name>A0A6H1ZYP8_9ZZZZ</name>
<dbReference type="AlphaFoldDB" id="A0A6H1ZYP8"/>
<evidence type="ECO:0000313" key="1">
    <source>
        <dbReference type="EMBL" id="QJA52541.1"/>
    </source>
</evidence>